<accession>A0A152A506</accession>
<evidence type="ECO:0000256" key="1">
    <source>
        <dbReference type="ARBA" id="ARBA00022737"/>
    </source>
</evidence>
<keyword evidence="1" id="KW-0677">Repeat</keyword>
<dbReference type="OMA" id="FEISHCC"/>
<dbReference type="Proteomes" id="UP000076078">
    <property type="component" value="Unassembled WGS sequence"/>
</dbReference>
<dbReference type="Pfam" id="PF05725">
    <property type="entry name" value="FNIP"/>
    <property type="match status" value="5"/>
</dbReference>
<reference evidence="2 3" key="1">
    <citation type="submission" date="2015-12" db="EMBL/GenBank/DDBJ databases">
        <title>Dictyostelia acquired genes for synthesis and detection of signals that induce cell-type specialization by lateral gene transfer from prokaryotes.</title>
        <authorList>
            <person name="Gloeckner G."/>
            <person name="Schaap P."/>
        </authorList>
    </citation>
    <scope>NUCLEOTIDE SEQUENCE [LARGE SCALE GENOMIC DNA]</scope>
    <source>
        <strain evidence="2 3">TK</strain>
    </source>
</reference>
<evidence type="ECO:0008006" key="4">
    <source>
        <dbReference type="Google" id="ProtNLM"/>
    </source>
</evidence>
<keyword evidence="3" id="KW-1185">Reference proteome</keyword>
<evidence type="ECO:0000313" key="3">
    <source>
        <dbReference type="Proteomes" id="UP000076078"/>
    </source>
</evidence>
<gene>
    <name evidence="2" type="ORF">DLAC_11511</name>
</gene>
<dbReference type="PANTHER" id="PTHR32134:SF169">
    <property type="entry name" value="FNIP REPEAT-CONTAINING PROTEIN-RELATED"/>
    <property type="match status" value="1"/>
</dbReference>
<dbReference type="InterPro" id="IPR051251">
    <property type="entry name" value="STK_FNIP-Repeat"/>
</dbReference>
<dbReference type="InParanoid" id="A0A152A506"/>
<dbReference type="EMBL" id="LODT01000010">
    <property type="protein sequence ID" value="KYR01323.1"/>
    <property type="molecule type" value="Genomic_DNA"/>
</dbReference>
<proteinExistence type="predicted"/>
<dbReference type="AlphaFoldDB" id="A0A152A506"/>
<comment type="caution">
    <text evidence="2">The sequence shown here is derived from an EMBL/GenBank/DDBJ whole genome shotgun (WGS) entry which is preliminary data.</text>
</comment>
<dbReference type="FunCoup" id="A0A152A506">
    <property type="interactions" value="123"/>
</dbReference>
<organism evidence="2 3">
    <name type="scientific">Tieghemostelium lacteum</name>
    <name type="common">Slime mold</name>
    <name type="synonym">Dictyostelium lacteum</name>
    <dbReference type="NCBI Taxonomy" id="361077"/>
    <lineage>
        <taxon>Eukaryota</taxon>
        <taxon>Amoebozoa</taxon>
        <taxon>Evosea</taxon>
        <taxon>Eumycetozoa</taxon>
        <taxon>Dictyostelia</taxon>
        <taxon>Dictyosteliales</taxon>
        <taxon>Raperosteliaceae</taxon>
        <taxon>Tieghemostelium</taxon>
    </lineage>
</organism>
<dbReference type="InterPro" id="IPR008615">
    <property type="entry name" value="FNIP"/>
</dbReference>
<name>A0A152A506_TIELA</name>
<dbReference type="PANTHER" id="PTHR32134">
    <property type="entry name" value="FNIP REPEAT-CONTAINING PROTEIN"/>
    <property type="match status" value="1"/>
</dbReference>
<evidence type="ECO:0000313" key="2">
    <source>
        <dbReference type="EMBL" id="KYR01323.1"/>
    </source>
</evidence>
<dbReference type="STRING" id="361077.A0A152A506"/>
<protein>
    <recommendedName>
        <fullName evidence="4">Calmodulin-binding protein</fullName>
    </recommendedName>
</protein>
<sequence>MRDHINKSNSDGSGTSSNSQLSIINVTARSLYNRLNGKLIAPSNDLIQDFTQSFSNSLKVLILGARVQFTGNQLIEFNDFKIPSTVETLYIGEYFDLKLVSGMIPDSVTELTLSYDFVYDGLQLKDITPKSLLSLTFPSFCRYKLQMGDLNEPLQTLDLGMDYVKNVEFLPGLLPSSLKYLNVGTNFGGILNDGSLPEGLETFILPSTKGGTNELPKLPISLKHLKYQLYPSKVKFCLNPTPCLISLEILSQFIYFSEFGYLPNTLKKLVLPGFNSKIECGMLPDSIEELKLHKFNQRIEPNTLPKNLKKFELWSFNHELSTGSLPAGLETLVLDNAFNQRLYQSNFPSTLKFLKFGSNYKVNIEPYTLPISLDTLEMSTYQILSKFEISHCCNLTTLKATTPLSTFIINGSLPKSLKTLHTNNLSLDALESGQLEGLETLIIYSSITSRNNQRDFTIEPNCFPSTLQYLQVGLDFDAIFSNNSSLPKSLRIFKLNYKYNKKLPKNLLPPSLLQLCITPQQKDTILGICKIPLYCTIIHLGSL</sequence>